<feature type="compositionally biased region" description="Polar residues" evidence="1">
    <location>
        <begin position="48"/>
        <end position="61"/>
    </location>
</feature>
<dbReference type="EMBL" id="CAACYE010000005">
    <property type="protein sequence ID" value="VFA87067.1"/>
    <property type="molecule type" value="Genomic_DNA"/>
</dbReference>
<evidence type="ECO:0000313" key="2">
    <source>
        <dbReference type="EMBL" id="VFA87067.1"/>
    </source>
</evidence>
<feature type="region of interest" description="Disordered" evidence="1">
    <location>
        <begin position="1"/>
        <end position="183"/>
    </location>
</feature>
<feature type="compositionally biased region" description="Polar residues" evidence="1">
    <location>
        <begin position="11"/>
        <end position="22"/>
    </location>
</feature>
<feature type="compositionally biased region" description="Low complexity" evidence="1">
    <location>
        <begin position="91"/>
        <end position="106"/>
    </location>
</feature>
<feature type="compositionally biased region" description="Basic and acidic residues" evidence="1">
    <location>
        <begin position="164"/>
        <end position="183"/>
    </location>
</feature>
<dbReference type="AlphaFoldDB" id="A0A449H7K0"/>
<gene>
    <name evidence="2" type="ORF">NCTC1935_04939</name>
</gene>
<proteinExistence type="predicted"/>
<organism evidence="2">
    <name type="scientific">Nocardia farcinica</name>
    <dbReference type="NCBI Taxonomy" id="37329"/>
    <lineage>
        <taxon>Bacteria</taxon>
        <taxon>Bacillati</taxon>
        <taxon>Actinomycetota</taxon>
        <taxon>Actinomycetes</taxon>
        <taxon>Mycobacteriales</taxon>
        <taxon>Nocardiaceae</taxon>
        <taxon>Nocardia</taxon>
    </lineage>
</organism>
<feature type="compositionally biased region" description="Polar residues" evidence="1">
    <location>
        <begin position="73"/>
        <end position="87"/>
    </location>
</feature>
<accession>A0A449H7K0</accession>
<name>A0A449H7K0_NOCFR</name>
<sequence length="183" mass="19034">MTPIVAARSPAHSTRTTGSQRAISPARLPDAVTSPAATASSKSRKPVANSNHVRGSVSTTFGGVPRVCRGPSTHCTATNGGTRTSTECPGADPANARAVARTAAPTSFRPGSPAPASINHPRTAPTAARNSPASTLRRPTRPRLPSDTDAESERQSLSPIHEVTVLEREGDVLLPPRVRDGKR</sequence>
<reference evidence="2" key="1">
    <citation type="submission" date="2019-02" db="EMBL/GenBank/DDBJ databases">
        <authorList>
            <consortium name="Pathogen Informatics"/>
        </authorList>
    </citation>
    <scope>NUCLEOTIDE SEQUENCE</scope>
    <source>
        <strain evidence="2">3012STDY6733949</strain>
    </source>
</reference>
<evidence type="ECO:0000256" key="1">
    <source>
        <dbReference type="SAM" id="MobiDB-lite"/>
    </source>
</evidence>
<protein>
    <submittedName>
        <fullName evidence="2">Uncharacterized protein</fullName>
    </submittedName>
</protein>